<feature type="transmembrane region" description="Helical" evidence="6">
    <location>
        <begin position="330"/>
        <end position="353"/>
    </location>
</feature>
<evidence type="ECO:0000259" key="7">
    <source>
        <dbReference type="Pfam" id="PF09924"/>
    </source>
</evidence>
<dbReference type="AlphaFoldDB" id="A0A9X3UKQ9"/>
<gene>
    <name evidence="8" type="primary">mprF</name>
    <name evidence="8" type="ORF">OQ273_16300</name>
</gene>
<feature type="domain" description="Phosphatidylglycerol lysyltransferase C-terminal" evidence="7">
    <location>
        <begin position="536"/>
        <end position="827"/>
    </location>
</feature>
<evidence type="ECO:0000256" key="5">
    <source>
        <dbReference type="ARBA" id="ARBA00023136"/>
    </source>
</evidence>
<dbReference type="Pfam" id="PF09924">
    <property type="entry name" value="LPG_synthase_C"/>
    <property type="match status" value="1"/>
</dbReference>
<evidence type="ECO:0000256" key="3">
    <source>
        <dbReference type="ARBA" id="ARBA00022692"/>
    </source>
</evidence>
<evidence type="ECO:0000256" key="1">
    <source>
        <dbReference type="ARBA" id="ARBA00004651"/>
    </source>
</evidence>
<dbReference type="NCBIfam" id="NF033480">
    <property type="entry name" value="bifunc_MprF"/>
    <property type="match status" value="1"/>
</dbReference>
<comment type="subcellular location">
    <subcellularLocation>
        <location evidence="1">Cell membrane</location>
        <topology evidence="1">Multi-pass membrane protein</topology>
    </subcellularLocation>
</comment>
<dbReference type="Proteomes" id="UP001151234">
    <property type="component" value="Unassembled WGS sequence"/>
</dbReference>
<proteinExistence type="predicted"/>
<feature type="transmembrane region" description="Helical" evidence="6">
    <location>
        <begin position="12"/>
        <end position="31"/>
    </location>
</feature>
<evidence type="ECO:0000256" key="4">
    <source>
        <dbReference type="ARBA" id="ARBA00022989"/>
    </source>
</evidence>
<comment type="caution">
    <text evidence="8">The sequence shown here is derived from an EMBL/GenBank/DDBJ whole genome shotgun (WGS) entry which is preliminary data.</text>
</comment>
<feature type="transmembrane region" description="Helical" evidence="6">
    <location>
        <begin position="373"/>
        <end position="393"/>
    </location>
</feature>
<dbReference type="GO" id="GO:0016755">
    <property type="term" value="F:aminoacyltransferase activity"/>
    <property type="evidence" value="ECO:0007669"/>
    <property type="project" value="TreeGrafter"/>
</dbReference>
<feature type="transmembrane region" description="Helical" evidence="6">
    <location>
        <begin position="400"/>
        <end position="419"/>
    </location>
</feature>
<feature type="transmembrane region" description="Helical" evidence="6">
    <location>
        <begin position="449"/>
        <end position="477"/>
    </location>
</feature>
<feature type="transmembrane region" description="Helical" evidence="6">
    <location>
        <begin position="208"/>
        <end position="231"/>
    </location>
</feature>
<feature type="transmembrane region" description="Helical" evidence="6">
    <location>
        <begin position="51"/>
        <end position="74"/>
    </location>
</feature>
<dbReference type="RefSeq" id="WP_267991548.1">
    <property type="nucleotide sequence ID" value="NZ_JAPJZI010000001.1"/>
</dbReference>
<sequence>MAEHKHGINVKTVMTGLFAVCVTLFSFYLLHHFTEDISLAEVLRDIEMTPVTSLLLAVLATIISFCAIACYEILAVRTVAPGRVSYLTASWAGVAGFAISDVAGFHVLTGGALRYRVYSQKGLEVPLIGQIVALSWMSLWLGMAFLIGLSFALYPGGSLIFGKLPSELVRFAGFLILAVFAAYLIWVARGQRGFVLRGINIRLPSVGISALQLLAGVVDIAASAATLYVLMPADVTGSMSGFFVVYISAVVIGAISHSPGGLGVFEATIIAGLGAAGRSDVIGALLIYRFVYYFLPLVPVSLALLYMEVTRGQQAIRQSVQSIGRASEPLVPPIAAAFTFIGGLVLLLSGSLPESAVSHEAVRSLLPLPFVESSHLLASLVGLALLVVAHALLQRRQSAYFLAMGLLAAGTVFVLTKGLNYEEAVLLFAIFLFLLPFRQAFYRKSGESVLVLTPAWLSVIAITVAAAVWLGFFAYRHVEYSNQLWWEFSWNADAPRFLRGSVALVAALFALGLHMMLNRRPSVIPPAEEIPDSVRRLVDEAPDPDATIALLGDKHFLVSDDESAFLMYGVSGGSYVAKGDPIGDPERGAELAWRFREMADQAGYRTVFYSVKSDFLPLYLDMGLSILKIGEVARLDLGAFTLDVPEHKDLRYARRRAEKDGLTFSIVPKEEVPPILPQLRAVSDDWLSIKSGSEKRFALAYFDDDYMRCFDCAVVRKGDEIVAFANILRGAQKHEMSIDLMRYRPKISSVMMDFLFAELLLNAKEEGFHWFDLGAAPLAGLADHPLATSWNRIGTMIYQHGEEFYHFEGLRAFKEKFGPVWGPNYLACPGGLAVPRVLFDVTALISGGRLKAMKR</sequence>
<name>A0A9X3UKQ9_9HYPH</name>
<feature type="transmembrane region" description="Helical" evidence="6">
    <location>
        <begin position="243"/>
        <end position="270"/>
    </location>
</feature>
<dbReference type="GO" id="GO:0055091">
    <property type="term" value="P:phospholipid homeostasis"/>
    <property type="evidence" value="ECO:0007669"/>
    <property type="project" value="TreeGrafter"/>
</dbReference>
<dbReference type="InterPro" id="IPR016181">
    <property type="entry name" value="Acyl_CoA_acyltransferase"/>
</dbReference>
<protein>
    <submittedName>
        <fullName evidence="8">Bifunctional lysylphosphatidylglycerol flippase/synthetase MprF</fullName>
    </submittedName>
</protein>
<keyword evidence="4 6" id="KW-1133">Transmembrane helix</keyword>
<dbReference type="Gene3D" id="3.40.630.30">
    <property type="match status" value="1"/>
</dbReference>
<keyword evidence="3 6" id="KW-0812">Transmembrane</keyword>
<dbReference type="InterPro" id="IPR051211">
    <property type="entry name" value="PG_lysyltransferase"/>
</dbReference>
<feature type="transmembrane region" description="Helical" evidence="6">
    <location>
        <begin position="290"/>
        <end position="309"/>
    </location>
</feature>
<feature type="transmembrane region" description="Helical" evidence="6">
    <location>
        <begin position="425"/>
        <end position="442"/>
    </location>
</feature>
<feature type="transmembrane region" description="Helical" evidence="6">
    <location>
        <begin position="86"/>
        <end position="108"/>
    </location>
</feature>
<accession>A0A9X3UKQ9</accession>
<keyword evidence="5 6" id="KW-0472">Membrane</keyword>
<dbReference type="GO" id="GO:0005886">
    <property type="term" value="C:plasma membrane"/>
    <property type="evidence" value="ECO:0007669"/>
    <property type="project" value="UniProtKB-SubCell"/>
</dbReference>
<evidence type="ECO:0000313" key="9">
    <source>
        <dbReference type="Proteomes" id="UP001151234"/>
    </source>
</evidence>
<reference evidence="8" key="1">
    <citation type="submission" date="2022-11" db="EMBL/GenBank/DDBJ databases">
        <title>Draft genome sequence of Hoeflea poritis E7-10 and Hoeflea prorocentri PM5-8, separated from scleractinian coral Porites lutea and marine dinoflagellate.</title>
        <authorList>
            <person name="Zhang G."/>
            <person name="Wei Q."/>
            <person name="Cai L."/>
        </authorList>
    </citation>
    <scope>NUCLEOTIDE SEQUENCE</scope>
    <source>
        <strain evidence="8">PM5-8</strain>
    </source>
</reference>
<keyword evidence="2" id="KW-1003">Cell membrane</keyword>
<feature type="transmembrane region" description="Helical" evidence="6">
    <location>
        <begin position="168"/>
        <end position="188"/>
    </location>
</feature>
<keyword evidence="9" id="KW-1185">Reference proteome</keyword>
<dbReference type="PANTHER" id="PTHR34697">
    <property type="entry name" value="PHOSPHATIDYLGLYCEROL LYSYLTRANSFERASE"/>
    <property type="match status" value="1"/>
</dbReference>
<evidence type="ECO:0000256" key="2">
    <source>
        <dbReference type="ARBA" id="ARBA00022475"/>
    </source>
</evidence>
<dbReference type="EMBL" id="JAPJZI010000001">
    <property type="protein sequence ID" value="MDA5400142.1"/>
    <property type="molecule type" value="Genomic_DNA"/>
</dbReference>
<evidence type="ECO:0000256" key="6">
    <source>
        <dbReference type="SAM" id="Phobius"/>
    </source>
</evidence>
<dbReference type="PANTHER" id="PTHR34697:SF2">
    <property type="entry name" value="PHOSPHATIDYLGLYCEROL LYSYLTRANSFERASE"/>
    <property type="match status" value="1"/>
</dbReference>
<feature type="transmembrane region" description="Helical" evidence="6">
    <location>
        <begin position="128"/>
        <end position="156"/>
    </location>
</feature>
<evidence type="ECO:0000313" key="8">
    <source>
        <dbReference type="EMBL" id="MDA5400142.1"/>
    </source>
</evidence>
<dbReference type="InterPro" id="IPR024320">
    <property type="entry name" value="LPG_synthase_C"/>
</dbReference>
<organism evidence="8 9">
    <name type="scientific">Hoeflea prorocentri</name>
    <dbReference type="NCBI Taxonomy" id="1922333"/>
    <lineage>
        <taxon>Bacteria</taxon>
        <taxon>Pseudomonadati</taxon>
        <taxon>Pseudomonadota</taxon>
        <taxon>Alphaproteobacteria</taxon>
        <taxon>Hyphomicrobiales</taxon>
        <taxon>Rhizobiaceae</taxon>
        <taxon>Hoeflea</taxon>
    </lineage>
</organism>
<dbReference type="SUPFAM" id="SSF55729">
    <property type="entry name" value="Acyl-CoA N-acyltransferases (Nat)"/>
    <property type="match status" value="1"/>
</dbReference>